<keyword evidence="2" id="KW-1185">Reference proteome</keyword>
<gene>
    <name evidence="1" type="ORF">HK413_01110</name>
</gene>
<comment type="caution">
    <text evidence="1">The sequence shown here is derived from an EMBL/GenBank/DDBJ whole genome shotgun (WGS) entry which is preliminary data.</text>
</comment>
<name>A0ABX1W2B1_9SPHI</name>
<protein>
    <submittedName>
        <fullName evidence="1">Uncharacterized protein</fullName>
    </submittedName>
</protein>
<dbReference type="EMBL" id="JABFCR010000003">
    <property type="protein sequence ID" value="NNU33125.1"/>
    <property type="molecule type" value="Genomic_DNA"/>
</dbReference>
<organism evidence="1 2">
    <name type="scientific">Mucilaginibacter humi</name>
    <dbReference type="NCBI Taxonomy" id="2732510"/>
    <lineage>
        <taxon>Bacteria</taxon>
        <taxon>Pseudomonadati</taxon>
        <taxon>Bacteroidota</taxon>
        <taxon>Sphingobacteriia</taxon>
        <taxon>Sphingobacteriales</taxon>
        <taxon>Sphingobacteriaceae</taxon>
        <taxon>Mucilaginibacter</taxon>
    </lineage>
</organism>
<sequence>MKKIIILLFAAALAVAPEKARCQNEPASEKLELNNGVRWKADPATQNNVARLKNIVKNAGSKKTWSLKNHQSTAKALQAGVVRMIKECRLKGPDHVALHHWLEPLMAKINQLSASNRAGMTERSFHAVEAQLDLFDQYFQ</sequence>
<evidence type="ECO:0000313" key="2">
    <source>
        <dbReference type="Proteomes" id="UP000566071"/>
    </source>
</evidence>
<dbReference type="RefSeq" id="WP_175268826.1">
    <property type="nucleotide sequence ID" value="NZ_JABFCR010000003.1"/>
</dbReference>
<dbReference type="Proteomes" id="UP000566071">
    <property type="component" value="Unassembled WGS sequence"/>
</dbReference>
<reference evidence="1 2" key="1">
    <citation type="submission" date="2020-05" db="EMBL/GenBank/DDBJ databases">
        <authorList>
            <person name="Khan S.A."/>
            <person name="Jeon C.O."/>
            <person name="Chun B.H."/>
        </authorList>
    </citation>
    <scope>NUCLEOTIDE SEQUENCE [LARGE SCALE GENOMIC DNA]</scope>
    <source>
        <strain evidence="1 2">S1162</strain>
    </source>
</reference>
<evidence type="ECO:0000313" key="1">
    <source>
        <dbReference type="EMBL" id="NNU33125.1"/>
    </source>
</evidence>
<accession>A0ABX1W2B1</accession>
<proteinExistence type="predicted"/>